<feature type="non-terminal residue" evidence="1">
    <location>
        <position position="1"/>
    </location>
</feature>
<reference evidence="1 2" key="1">
    <citation type="submission" date="2011-09" db="EMBL/GenBank/DDBJ databases">
        <title>The draft genome of Methylobacterium extorquens DSM 13060.</title>
        <authorList>
            <consortium name="US DOE Joint Genome Institute (JGI-PGF)"/>
            <person name="Lucas S."/>
            <person name="Han J."/>
            <person name="Lapidus A."/>
            <person name="Cheng J.-F."/>
            <person name="Goodwin L."/>
            <person name="Pitluck S."/>
            <person name="Peters L."/>
            <person name="Land M.L."/>
            <person name="Hauser L."/>
            <person name="Koskimaki J."/>
            <person name="Halonen O."/>
            <person name="Pirttila A."/>
            <person name="Frank C."/>
            <person name="Woyke T.J."/>
        </authorList>
    </citation>
    <scope>NUCLEOTIDE SEQUENCE [LARGE SCALE GENOMIC DNA]</scope>
    <source>
        <strain evidence="1 2">DSM 13060</strain>
    </source>
</reference>
<dbReference type="EMBL" id="AGJK01000439">
    <property type="protein sequence ID" value="EHP78312.1"/>
    <property type="molecule type" value="Genomic_DNA"/>
</dbReference>
<comment type="caution">
    <text evidence="1">The sequence shown here is derived from an EMBL/GenBank/DDBJ whole genome shotgun (WGS) entry which is preliminary data.</text>
</comment>
<evidence type="ECO:0000313" key="1">
    <source>
        <dbReference type="EMBL" id="EHP78312.1"/>
    </source>
</evidence>
<dbReference type="AlphaFoldDB" id="H1KUZ0"/>
<organism evidence="1 2">
    <name type="scientific">Methylorubrum extorquens DSM 13060</name>
    <dbReference type="NCBI Taxonomy" id="882800"/>
    <lineage>
        <taxon>Bacteria</taxon>
        <taxon>Pseudomonadati</taxon>
        <taxon>Pseudomonadota</taxon>
        <taxon>Alphaproteobacteria</taxon>
        <taxon>Hyphomicrobiales</taxon>
        <taxon>Methylobacteriaceae</taxon>
        <taxon>Methylorubrum</taxon>
    </lineage>
</organism>
<proteinExistence type="predicted"/>
<gene>
    <name evidence="1" type="ORF">MetexDRAFT_6453</name>
</gene>
<dbReference type="NCBIfam" id="TIGR01167">
    <property type="entry name" value="LPXTG_anchor"/>
    <property type="match status" value="1"/>
</dbReference>
<protein>
    <submittedName>
        <fullName evidence="1">Uncharacterized protein</fullName>
    </submittedName>
</protein>
<dbReference type="Proteomes" id="UP000004382">
    <property type="component" value="Unassembled WGS sequence"/>
</dbReference>
<evidence type="ECO:0000313" key="2">
    <source>
        <dbReference type="Proteomes" id="UP000004382"/>
    </source>
</evidence>
<sequence length="50" mass="5222" precursor="true">PRRAAAPATQIAAAQAVALPQTATDFEIRAWLGALLLALGLVLSRRRLAA</sequence>
<name>H1KUZ0_METEX</name>
<accession>H1KUZ0</accession>